<proteinExistence type="predicted"/>
<evidence type="ECO:0000259" key="1">
    <source>
        <dbReference type="Pfam" id="PF24978"/>
    </source>
</evidence>
<dbReference type="HOGENOM" id="CLU_2412586_0_0_1"/>
<dbReference type="GeneTree" id="ENSGT00940000170385"/>
<accession>H2XT46</accession>
<dbReference type="Ensembl" id="ENSCINT00000033359.1">
    <property type="protein sequence ID" value="ENSCINP00000032830.1"/>
    <property type="gene ID" value="ENSCING00000023789.1"/>
</dbReference>
<evidence type="ECO:0000313" key="2">
    <source>
        <dbReference type="Ensembl" id="ENSCINP00000032830.1"/>
    </source>
</evidence>
<name>H2XT46_CIOIN</name>
<reference evidence="3" key="1">
    <citation type="journal article" date="2002" name="Science">
        <title>The draft genome of Ciona intestinalis: insights into chordate and vertebrate origins.</title>
        <authorList>
            <person name="Dehal P."/>
            <person name="Satou Y."/>
            <person name="Campbell R.K."/>
            <person name="Chapman J."/>
            <person name="Degnan B."/>
            <person name="De Tomaso A."/>
            <person name="Davidson B."/>
            <person name="Di Gregorio A."/>
            <person name="Gelpke M."/>
            <person name="Goodstein D.M."/>
            <person name="Harafuji N."/>
            <person name="Hastings K.E."/>
            <person name="Ho I."/>
            <person name="Hotta K."/>
            <person name="Huang W."/>
            <person name="Kawashima T."/>
            <person name="Lemaire P."/>
            <person name="Martinez D."/>
            <person name="Meinertzhagen I.A."/>
            <person name="Necula S."/>
            <person name="Nonaka M."/>
            <person name="Putnam N."/>
            <person name="Rash S."/>
            <person name="Saiga H."/>
            <person name="Satake M."/>
            <person name="Terry A."/>
            <person name="Yamada L."/>
            <person name="Wang H.G."/>
            <person name="Awazu S."/>
            <person name="Azumi K."/>
            <person name="Boore J."/>
            <person name="Branno M."/>
            <person name="Chin-Bow S."/>
            <person name="DeSantis R."/>
            <person name="Doyle S."/>
            <person name="Francino P."/>
            <person name="Keys D.N."/>
            <person name="Haga S."/>
            <person name="Hayashi H."/>
            <person name="Hino K."/>
            <person name="Imai K.S."/>
            <person name="Inaba K."/>
            <person name="Kano S."/>
            <person name="Kobayashi K."/>
            <person name="Kobayashi M."/>
            <person name="Lee B.I."/>
            <person name="Makabe K.W."/>
            <person name="Manohar C."/>
            <person name="Matassi G."/>
            <person name="Medina M."/>
            <person name="Mochizuki Y."/>
            <person name="Mount S."/>
            <person name="Morishita T."/>
            <person name="Miura S."/>
            <person name="Nakayama A."/>
            <person name="Nishizaka S."/>
            <person name="Nomoto H."/>
            <person name="Ohta F."/>
            <person name="Oishi K."/>
            <person name="Rigoutsos I."/>
            <person name="Sano M."/>
            <person name="Sasaki A."/>
            <person name="Sasakura Y."/>
            <person name="Shoguchi E."/>
            <person name="Shin-i T."/>
            <person name="Spagnuolo A."/>
            <person name="Stainier D."/>
            <person name="Suzuki M.M."/>
            <person name="Tassy O."/>
            <person name="Takatori N."/>
            <person name="Tokuoka M."/>
            <person name="Yagi K."/>
            <person name="Yoshizaki F."/>
            <person name="Wada S."/>
            <person name="Zhang C."/>
            <person name="Hyatt P.D."/>
            <person name="Larimer F."/>
            <person name="Detter C."/>
            <person name="Doggett N."/>
            <person name="Glavina T."/>
            <person name="Hawkins T."/>
            <person name="Richardson P."/>
            <person name="Lucas S."/>
            <person name="Kohara Y."/>
            <person name="Levine M."/>
            <person name="Satoh N."/>
            <person name="Rokhsar D.S."/>
        </authorList>
    </citation>
    <scope>NUCLEOTIDE SEQUENCE [LARGE SCALE GENOMIC DNA]</scope>
</reference>
<reference evidence="2" key="3">
    <citation type="submission" date="2025-09" db="UniProtKB">
        <authorList>
            <consortium name="Ensembl"/>
        </authorList>
    </citation>
    <scope>IDENTIFICATION</scope>
</reference>
<evidence type="ECO:0000313" key="3">
    <source>
        <dbReference type="Proteomes" id="UP000008144"/>
    </source>
</evidence>
<organism evidence="2 3">
    <name type="scientific">Ciona intestinalis</name>
    <name type="common">Transparent sea squirt</name>
    <name type="synonym">Ascidia intestinalis</name>
    <dbReference type="NCBI Taxonomy" id="7719"/>
    <lineage>
        <taxon>Eukaryota</taxon>
        <taxon>Metazoa</taxon>
        <taxon>Chordata</taxon>
        <taxon>Tunicata</taxon>
        <taxon>Ascidiacea</taxon>
        <taxon>Phlebobranchia</taxon>
        <taxon>Cionidae</taxon>
        <taxon>Ciona</taxon>
    </lineage>
</organism>
<sequence>MQEYVLIKMLRYAATKCPEDDFERICQKFKINGDDVTTIMSQEGKSFRDRLFKLFTIWRERQPVAPDVVQQKFIHAIDLVDLPRLVSQLRAITTYTKATRL</sequence>
<feature type="domain" description="LRRD1 death" evidence="1">
    <location>
        <begin position="7"/>
        <end position="92"/>
    </location>
</feature>
<dbReference type="AlphaFoldDB" id="H2XT46"/>
<dbReference type="Pfam" id="PF24978">
    <property type="entry name" value="Death_Lrrd1"/>
    <property type="match status" value="1"/>
</dbReference>
<dbReference type="InterPro" id="IPR056869">
    <property type="entry name" value="DD_LRRD1"/>
</dbReference>
<keyword evidence="3" id="KW-1185">Reference proteome</keyword>
<reference evidence="2" key="2">
    <citation type="submission" date="2025-08" db="UniProtKB">
        <authorList>
            <consortium name="Ensembl"/>
        </authorList>
    </citation>
    <scope>IDENTIFICATION</scope>
</reference>
<dbReference type="InParanoid" id="H2XT46"/>
<dbReference type="Proteomes" id="UP000008144">
    <property type="component" value="Unassembled WGS sequence"/>
</dbReference>
<protein>
    <recommendedName>
        <fullName evidence="1">LRRD1 death domain-containing protein</fullName>
    </recommendedName>
</protein>